<dbReference type="PANTHER" id="PTHR43031">
    <property type="entry name" value="FAD-DEPENDENT OXIDOREDUCTASE"/>
    <property type="match status" value="1"/>
</dbReference>
<dbReference type="InterPro" id="IPR036873">
    <property type="entry name" value="Rhodanese-like_dom_sf"/>
</dbReference>
<evidence type="ECO:0000313" key="2">
    <source>
        <dbReference type="EMBL" id="MCL2915302.1"/>
    </source>
</evidence>
<dbReference type="InterPro" id="IPR050229">
    <property type="entry name" value="GlpE_sulfurtransferase"/>
</dbReference>
<proteinExistence type="predicted"/>
<reference evidence="2 3" key="1">
    <citation type="submission" date="2022-01" db="EMBL/GenBank/DDBJ databases">
        <title>Whole genome-based taxonomy of the Shewanellaceae.</title>
        <authorList>
            <person name="Martin-Rodriguez A.J."/>
        </authorList>
    </citation>
    <scope>NUCLEOTIDE SEQUENCE [LARGE SCALE GENOMIC DNA]</scope>
    <source>
        <strain evidence="2 3">DSM 21332</strain>
    </source>
</reference>
<name>A0ABT0NAB7_9GAMM</name>
<dbReference type="PANTHER" id="PTHR43031:SF16">
    <property type="entry name" value="OXIDOREDUCTASE"/>
    <property type="match status" value="1"/>
</dbReference>
<keyword evidence="3" id="KW-1185">Reference proteome</keyword>
<dbReference type="PROSITE" id="PS50206">
    <property type="entry name" value="RHODANESE_3"/>
    <property type="match status" value="1"/>
</dbReference>
<dbReference type="CDD" id="cd00158">
    <property type="entry name" value="RHOD"/>
    <property type="match status" value="1"/>
</dbReference>
<dbReference type="Pfam" id="PF00581">
    <property type="entry name" value="Rhodanese"/>
    <property type="match status" value="1"/>
</dbReference>
<dbReference type="Gene3D" id="3.40.250.10">
    <property type="entry name" value="Rhodanese-like domain"/>
    <property type="match status" value="1"/>
</dbReference>
<evidence type="ECO:0000259" key="1">
    <source>
        <dbReference type="PROSITE" id="PS50206"/>
    </source>
</evidence>
<sequence length="104" mass="11446">MQTMPAVEVELASKAQCREWVCQKCQILDVRGEAEFAADHYPGALNIPLDRLADWARQQNCKAPLVLYCGKGIRAQMGINQLRDLGFTQLANGGSLAQLKETLG</sequence>
<dbReference type="SMART" id="SM00450">
    <property type="entry name" value="RHOD"/>
    <property type="match status" value="1"/>
</dbReference>
<gene>
    <name evidence="2" type="ORF">L2725_16190</name>
</gene>
<evidence type="ECO:0000313" key="3">
    <source>
        <dbReference type="Proteomes" id="UP001202831"/>
    </source>
</evidence>
<organism evidence="2 3">
    <name type="scientific">Shewanella corallii</name>
    <dbReference type="NCBI Taxonomy" id="560080"/>
    <lineage>
        <taxon>Bacteria</taxon>
        <taxon>Pseudomonadati</taxon>
        <taxon>Pseudomonadota</taxon>
        <taxon>Gammaproteobacteria</taxon>
        <taxon>Alteromonadales</taxon>
        <taxon>Shewanellaceae</taxon>
        <taxon>Shewanella</taxon>
    </lineage>
</organism>
<protein>
    <submittedName>
        <fullName evidence="2">Rhodanese-like domain-containing protein</fullName>
    </submittedName>
</protein>
<dbReference type="EMBL" id="JAKIKT010000006">
    <property type="protein sequence ID" value="MCL2915302.1"/>
    <property type="molecule type" value="Genomic_DNA"/>
</dbReference>
<dbReference type="RefSeq" id="WP_249249877.1">
    <property type="nucleotide sequence ID" value="NZ_JAKIKT010000006.1"/>
</dbReference>
<dbReference type="InterPro" id="IPR001763">
    <property type="entry name" value="Rhodanese-like_dom"/>
</dbReference>
<dbReference type="SUPFAM" id="SSF52821">
    <property type="entry name" value="Rhodanese/Cell cycle control phosphatase"/>
    <property type="match status" value="1"/>
</dbReference>
<accession>A0ABT0NAB7</accession>
<feature type="domain" description="Rhodanese" evidence="1">
    <location>
        <begin position="21"/>
        <end position="98"/>
    </location>
</feature>
<dbReference type="Proteomes" id="UP001202831">
    <property type="component" value="Unassembled WGS sequence"/>
</dbReference>
<comment type="caution">
    <text evidence="2">The sequence shown here is derived from an EMBL/GenBank/DDBJ whole genome shotgun (WGS) entry which is preliminary data.</text>
</comment>